<evidence type="ECO:0000313" key="2">
    <source>
        <dbReference type="Proteomes" id="UP000290624"/>
    </source>
</evidence>
<sequence>MAAQQWAQDGIHLPRTIDEGVATSTSSAVPAMIDTHLRDRYAVVALAEAVSTWAACGVTNGDGPDGKPLPGGINRALTVQAWLIRRGGVANPQALVTELGLPDSAVAELNRLQASTPQAAAAMVNAWFAECPR</sequence>
<proteinExistence type="predicted"/>
<dbReference type="RefSeq" id="WP_129458962.1">
    <property type="nucleotide sequence ID" value="NZ_PPCV01000006.1"/>
</dbReference>
<dbReference type="EMBL" id="PPCV01000006">
    <property type="protein sequence ID" value="RXW31744.1"/>
    <property type="molecule type" value="Genomic_DNA"/>
</dbReference>
<name>A0A4Q2EH81_9ACTN</name>
<comment type="caution">
    <text evidence="1">The sequence shown here is derived from an EMBL/GenBank/DDBJ whole genome shotgun (WGS) entry which is preliminary data.</text>
</comment>
<organism evidence="1 2">
    <name type="scientific">Propioniciclava flava</name>
    <dbReference type="NCBI Taxonomy" id="2072026"/>
    <lineage>
        <taxon>Bacteria</taxon>
        <taxon>Bacillati</taxon>
        <taxon>Actinomycetota</taxon>
        <taxon>Actinomycetes</taxon>
        <taxon>Propionibacteriales</taxon>
        <taxon>Propionibacteriaceae</taxon>
        <taxon>Propioniciclava</taxon>
    </lineage>
</organism>
<evidence type="ECO:0000313" key="1">
    <source>
        <dbReference type="EMBL" id="RXW31744.1"/>
    </source>
</evidence>
<keyword evidence="2" id="KW-1185">Reference proteome</keyword>
<accession>A0A4Q2EH81</accession>
<dbReference type="AlphaFoldDB" id="A0A4Q2EH81"/>
<reference evidence="1 2" key="1">
    <citation type="submission" date="2018-01" db="EMBL/GenBank/DDBJ databases">
        <title>Lactibacter flavus gen. nov., sp. nov., a novel bacterium of the family Propionibacteriaceae isolated from raw milk and dairy products.</title>
        <authorList>
            <person name="Wenning M."/>
            <person name="Breitenwieser F."/>
            <person name="Huptas C."/>
            <person name="von Neubeck M."/>
            <person name="Busse H.-J."/>
            <person name="Scherer S."/>
        </authorList>
    </citation>
    <scope>NUCLEOTIDE SEQUENCE [LARGE SCALE GENOMIC DNA]</scope>
    <source>
        <strain evidence="1 2">VG341</strain>
    </source>
</reference>
<dbReference type="Proteomes" id="UP000290624">
    <property type="component" value="Unassembled WGS sequence"/>
</dbReference>
<gene>
    <name evidence="1" type="ORF">C1706_09225</name>
</gene>
<protein>
    <submittedName>
        <fullName evidence="1">Uncharacterized protein</fullName>
    </submittedName>
</protein>